<sequence length="68" mass="7734">MVVALVFQLCENGCSVCSGLLLLPINLKCTSFNYSPFELAGCVTSLYKFRWWHIGTWVQWDSKIMEVG</sequence>
<keyword evidence="2" id="KW-1185">Reference proteome</keyword>
<dbReference type="AlphaFoldDB" id="A0AAD4SA11"/>
<proteinExistence type="predicted"/>
<gene>
    <name evidence="1" type="ORF">MKW98_011744</name>
</gene>
<evidence type="ECO:0000313" key="2">
    <source>
        <dbReference type="Proteomes" id="UP001202328"/>
    </source>
</evidence>
<dbReference type="EMBL" id="JAJJMB010012966">
    <property type="protein sequence ID" value="KAI3872252.1"/>
    <property type="molecule type" value="Genomic_DNA"/>
</dbReference>
<accession>A0AAD4SA11</accession>
<reference evidence="1" key="1">
    <citation type="submission" date="2022-04" db="EMBL/GenBank/DDBJ databases">
        <title>A functionally conserved STORR gene fusion in Papaver species that diverged 16.8 million years ago.</title>
        <authorList>
            <person name="Catania T."/>
        </authorList>
    </citation>
    <scope>NUCLEOTIDE SEQUENCE</scope>
    <source>
        <strain evidence="1">S-188037</strain>
    </source>
</reference>
<dbReference type="Proteomes" id="UP001202328">
    <property type="component" value="Unassembled WGS sequence"/>
</dbReference>
<protein>
    <submittedName>
        <fullName evidence="1">Uncharacterized protein</fullName>
    </submittedName>
</protein>
<evidence type="ECO:0000313" key="1">
    <source>
        <dbReference type="EMBL" id="KAI3872252.1"/>
    </source>
</evidence>
<organism evidence="1 2">
    <name type="scientific">Papaver atlanticum</name>
    <dbReference type="NCBI Taxonomy" id="357466"/>
    <lineage>
        <taxon>Eukaryota</taxon>
        <taxon>Viridiplantae</taxon>
        <taxon>Streptophyta</taxon>
        <taxon>Embryophyta</taxon>
        <taxon>Tracheophyta</taxon>
        <taxon>Spermatophyta</taxon>
        <taxon>Magnoliopsida</taxon>
        <taxon>Ranunculales</taxon>
        <taxon>Papaveraceae</taxon>
        <taxon>Papaveroideae</taxon>
        <taxon>Papaver</taxon>
    </lineage>
</organism>
<name>A0AAD4SA11_9MAGN</name>
<comment type="caution">
    <text evidence="1">The sequence shown here is derived from an EMBL/GenBank/DDBJ whole genome shotgun (WGS) entry which is preliminary data.</text>
</comment>